<name>Q6K5U1_ORYSJ</name>
<evidence type="ECO:0000313" key="2">
    <source>
        <dbReference type="Proteomes" id="UP000000763"/>
    </source>
</evidence>
<reference evidence="2" key="1">
    <citation type="journal article" date="2005" name="Nature">
        <title>The map-based sequence of the rice genome.</title>
        <authorList>
            <consortium name="International rice genome sequencing project (IRGSP)"/>
            <person name="Matsumoto T."/>
            <person name="Wu J."/>
            <person name="Kanamori H."/>
            <person name="Katayose Y."/>
            <person name="Fujisawa M."/>
            <person name="Namiki N."/>
            <person name="Mizuno H."/>
            <person name="Yamamoto K."/>
            <person name="Antonio B.A."/>
            <person name="Baba T."/>
            <person name="Sakata K."/>
            <person name="Nagamura Y."/>
            <person name="Aoki H."/>
            <person name="Arikawa K."/>
            <person name="Arita K."/>
            <person name="Bito T."/>
            <person name="Chiden Y."/>
            <person name="Fujitsuka N."/>
            <person name="Fukunaka R."/>
            <person name="Hamada M."/>
            <person name="Harada C."/>
            <person name="Hayashi A."/>
            <person name="Hijishita S."/>
            <person name="Honda M."/>
            <person name="Hosokawa S."/>
            <person name="Ichikawa Y."/>
            <person name="Idonuma A."/>
            <person name="Iijima M."/>
            <person name="Ikeda M."/>
            <person name="Ikeno M."/>
            <person name="Ito K."/>
            <person name="Ito S."/>
            <person name="Ito T."/>
            <person name="Ito Y."/>
            <person name="Ito Y."/>
            <person name="Iwabuchi A."/>
            <person name="Kamiya K."/>
            <person name="Karasawa W."/>
            <person name="Kurita K."/>
            <person name="Katagiri S."/>
            <person name="Kikuta A."/>
            <person name="Kobayashi H."/>
            <person name="Kobayashi N."/>
            <person name="Machita K."/>
            <person name="Maehara T."/>
            <person name="Masukawa M."/>
            <person name="Mizubayashi T."/>
            <person name="Mukai Y."/>
            <person name="Nagasaki H."/>
            <person name="Nagata Y."/>
            <person name="Naito S."/>
            <person name="Nakashima M."/>
            <person name="Nakama Y."/>
            <person name="Nakamichi Y."/>
            <person name="Nakamura M."/>
            <person name="Meguro A."/>
            <person name="Negishi M."/>
            <person name="Ohta I."/>
            <person name="Ohta T."/>
            <person name="Okamoto M."/>
            <person name="Ono N."/>
            <person name="Saji S."/>
            <person name="Sakaguchi M."/>
            <person name="Sakai K."/>
            <person name="Shibata M."/>
            <person name="Shimokawa T."/>
            <person name="Song J."/>
            <person name="Takazaki Y."/>
            <person name="Terasawa K."/>
            <person name="Tsugane M."/>
            <person name="Tsuji K."/>
            <person name="Ueda S."/>
            <person name="Waki K."/>
            <person name="Yamagata H."/>
            <person name="Yamamoto M."/>
            <person name="Yamamoto S."/>
            <person name="Yamane H."/>
            <person name="Yoshiki S."/>
            <person name="Yoshihara R."/>
            <person name="Yukawa K."/>
            <person name="Zhong H."/>
            <person name="Yano M."/>
            <person name="Yuan Q."/>
            <person name="Ouyang S."/>
            <person name="Liu J."/>
            <person name="Jones K.M."/>
            <person name="Gansberger K."/>
            <person name="Moffat K."/>
            <person name="Hill J."/>
            <person name="Bera J."/>
            <person name="Fadrosh D."/>
            <person name="Jin S."/>
            <person name="Johri S."/>
            <person name="Kim M."/>
            <person name="Overton L."/>
            <person name="Reardon M."/>
            <person name="Tsitrin T."/>
            <person name="Vuong H."/>
            <person name="Weaver B."/>
            <person name="Ciecko A."/>
            <person name="Tallon L."/>
            <person name="Jackson J."/>
            <person name="Pai G."/>
            <person name="Aken S.V."/>
            <person name="Utterback T."/>
            <person name="Reidmuller S."/>
            <person name="Feldblyum T."/>
            <person name="Hsiao J."/>
            <person name="Zismann V."/>
            <person name="Iobst S."/>
            <person name="de Vazeille A.R."/>
            <person name="Buell C.R."/>
            <person name="Ying K."/>
            <person name="Li Y."/>
            <person name="Lu T."/>
            <person name="Huang Y."/>
            <person name="Zhao Q."/>
            <person name="Feng Q."/>
            <person name="Zhang L."/>
            <person name="Zhu J."/>
            <person name="Weng Q."/>
            <person name="Mu J."/>
            <person name="Lu Y."/>
            <person name="Fan D."/>
            <person name="Liu Y."/>
            <person name="Guan J."/>
            <person name="Zhang Y."/>
            <person name="Yu S."/>
            <person name="Liu X."/>
            <person name="Zhang Y."/>
            <person name="Hong G."/>
            <person name="Han B."/>
            <person name="Choisne N."/>
            <person name="Demange N."/>
            <person name="Orjeda G."/>
            <person name="Samain S."/>
            <person name="Cattolico L."/>
            <person name="Pelletier E."/>
            <person name="Couloux A."/>
            <person name="Segurens B."/>
            <person name="Wincker P."/>
            <person name="D'Hont A."/>
            <person name="Scarpelli C."/>
            <person name="Weissenbach J."/>
            <person name="Salanoubat M."/>
            <person name="Quetier F."/>
            <person name="Yu Y."/>
            <person name="Kim H.R."/>
            <person name="Rambo T."/>
            <person name="Currie J."/>
            <person name="Collura K."/>
            <person name="Luo M."/>
            <person name="Yang T."/>
            <person name="Ammiraju J.S.S."/>
            <person name="Engler F."/>
            <person name="Soderlund C."/>
            <person name="Wing R.A."/>
            <person name="Palmer L.E."/>
            <person name="de la Bastide M."/>
            <person name="Spiegel L."/>
            <person name="Nascimento L."/>
            <person name="Zutavern T."/>
            <person name="O'Shaughnessy A."/>
            <person name="Dike S."/>
            <person name="Dedhia N."/>
            <person name="Preston R."/>
            <person name="Balija V."/>
            <person name="McCombie W.R."/>
            <person name="Chow T."/>
            <person name="Chen H."/>
            <person name="Chung M."/>
            <person name="Chen C."/>
            <person name="Shaw J."/>
            <person name="Wu H."/>
            <person name="Hsiao K."/>
            <person name="Chao Y."/>
            <person name="Chu M."/>
            <person name="Cheng C."/>
            <person name="Hour A."/>
            <person name="Lee P."/>
            <person name="Lin S."/>
            <person name="Lin Y."/>
            <person name="Liou J."/>
            <person name="Liu S."/>
            <person name="Hsing Y."/>
            <person name="Raghuvanshi S."/>
            <person name="Mohanty A."/>
            <person name="Bharti A.K."/>
            <person name="Gaur A."/>
            <person name="Gupta V."/>
            <person name="Kumar D."/>
            <person name="Ravi V."/>
            <person name="Vij S."/>
            <person name="Kapur A."/>
            <person name="Khurana P."/>
            <person name="Khurana P."/>
            <person name="Khurana J.P."/>
            <person name="Tyagi A.K."/>
            <person name="Gaikwad K."/>
            <person name="Singh A."/>
            <person name="Dalal V."/>
            <person name="Srivastava S."/>
            <person name="Dixit A."/>
            <person name="Pal A.K."/>
            <person name="Ghazi I.A."/>
            <person name="Yadav M."/>
            <person name="Pandit A."/>
            <person name="Bhargava A."/>
            <person name="Sureshbabu K."/>
            <person name="Batra K."/>
            <person name="Sharma T.R."/>
            <person name="Mohapatra T."/>
            <person name="Singh N.K."/>
            <person name="Messing J."/>
            <person name="Nelson A.B."/>
            <person name="Fuks G."/>
            <person name="Kavchok S."/>
            <person name="Keizer G."/>
            <person name="Linton E."/>
            <person name="Llaca V."/>
            <person name="Song R."/>
            <person name="Tanyolac B."/>
            <person name="Young S."/>
            <person name="Ho-Il K."/>
            <person name="Hahn J.H."/>
            <person name="Sangsakoo G."/>
            <person name="Vanavichit A."/>
            <person name="de Mattos Luiz.A.T."/>
            <person name="Zimmer P.D."/>
            <person name="Malone G."/>
            <person name="Dellagostin O."/>
            <person name="de Oliveira A.C."/>
            <person name="Bevan M."/>
            <person name="Bancroft I."/>
            <person name="Minx P."/>
            <person name="Cordum H."/>
            <person name="Wilson R."/>
            <person name="Cheng Z."/>
            <person name="Jin W."/>
            <person name="Jiang J."/>
            <person name="Leong S.A."/>
            <person name="Iwama H."/>
            <person name="Gojobori T."/>
            <person name="Itoh T."/>
            <person name="Niimura Y."/>
            <person name="Fujii Y."/>
            <person name="Habara T."/>
            <person name="Sakai H."/>
            <person name="Sato Y."/>
            <person name="Wilson G."/>
            <person name="Kumar K."/>
            <person name="McCouch S."/>
            <person name="Juretic N."/>
            <person name="Hoen D."/>
            <person name="Wright S."/>
            <person name="Bruskiewich R."/>
            <person name="Bureau T."/>
            <person name="Miyao A."/>
            <person name="Hirochika H."/>
            <person name="Nishikawa T."/>
            <person name="Kadowaki K."/>
            <person name="Sugiura M."/>
            <person name="Burr B."/>
            <person name="Sasaki T."/>
        </authorList>
    </citation>
    <scope>NUCLEOTIDE SEQUENCE [LARGE SCALE GENOMIC DNA]</scope>
    <source>
        <strain evidence="2">cv. Nipponbare</strain>
    </source>
</reference>
<dbReference type="AlphaFoldDB" id="Q6K5U1"/>
<dbReference type="EMBL" id="AP005310">
    <property type="protein sequence ID" value="BAD23261.1"/>
    <property type="molecule type" value="Genomic_DNA"/>
</dbReference>
<evidence type="ECO:0000313" key="1">
    <source>
        <dbReference type="EMBL" id="BAD23261.1"/>
    </source>
</evidence>
<reference evidence="2" key="2">
    <citation type="journal article" date="2008" name="Nucleic Acids Res.">
        <title>The rice annotation project database (RAP-DB): 2008 update.</title>
        <authorList>
            <consortium name="The rice annotation project (RAP)"/>
        </authorList>
    </citation>
    <scope>GENOME REANNOTATION</scope>
    <source>
        <strain evidence="2">cv. Nipponbare</strain>
    </source>
</reference>
<accession>Q6K5U1</accession>
<dbReference type="Proteomes" id="UP000000763">
    <property type="component" value="Chromosome 2"/>
</dbReference>
<proteinExistence type="predicted"/>
<protein>
    <submittedName>
        <fullName evidence="1">Uncharacterized protein</fullName>
    </submittedName>
</protein>
<sequence length="80" mass="8964">MALYGTRILFIAVATAEKHVLCISSNLGRSSKRNGCDFFLLQSLPYFHFSCDIYISSASYAHGHQFISMLMVISLMVILL</sequence>
<organism evidence="1 2">
    <name type="scientific">Oryza sativa subsp. japonica</name>
    <name type="common">Rice</name>
    <dbReference type="NCBI Taxonomy" id="39947"/>
    <lineage>
        <taxon>Eukaryota</taxon>
        <taxon>Viridiplantae</taxon>
        <taxon>Streptophyta</taxon>
        <taxon>Embryophyta</taxon>
        <taxon>Tracheophyta</taxon>
        <taxon>Spermatophyta</taxon>
        <taxon>Magnoliopsida</taxon>
        <taxon>Liliopsida</taxon>
        <taxon>Poales</taxon>
        <taxon>Poaceae</taxon>
        <taxon>BOP clade</taxon>
        <taxon>Oryzoideae</taxon>
        <taxon>Oryzeae</taxon>
        <taxon>Oryzinae</taxon>
        <taxon>Oryza</taxon>
        <taxon>Oryza sativa</taxon>
    </lineage>
</organism>
<gene>
    <name evidence="1" type="primary">P0477B05.20</name>
</gene>